<gene>
    <name evidence="3" type="primary">LOC106174752</name>
</gene>
<evidence type="ECO:0000256" key="1">
    <source>
        <dbReference type="SAM" id="SignalP"/>
    </source>
</evidence>
<dbReference type="RefSeq" id="XP_013411881.1">
    <property type="nucleotide sequence ID" value="XM_013556427.1"/>
</dbReference>
<dbReference type="GeneID" id="106174752"/>
<dbReference type="Gene3D" id="2.60.120.200">
    <property type="match status" value="1"/>
</dbReference>
<dbReference type="PANTHER" id="PTHR47635">
    <property type="entry name" value="CUB DOMAIN-CONTAINING PROTEIN"/>
    <property type="match status" value="1"/>
</dbReference>
<feature type="signal peptide" evidence="1">
    <location>
        <begin position="1"/>
        <end position="22"/>
    </location>
</feature>
<dbReference type="AlphaFoldDB" id="A0A1S3JP15"/>
<accession>A0A1S3JP15</accession>
<dbReference type="InParanoid" id="A0A1S3JP15"/>
<protein>
    <submittedName>
        <fullName evidence="3">Uncharacterized protein LOC106174752</fullName>
    </submittedName>
</protein>
<reference evidence="3" key="1">
    <citation type="submission" date="2025-08" db="UniProtKB">
        <authorList>
            <consortium name="RefSeq"/>
        </authorList>
    </citation>
    <scope>IDENTIFICATION</scope>
    <source>
        <tissue evidence="3">Gonads</tissue>
    </source>
</reference>
<dbReference type="KEGG" id="lak:106174752"/>
<keyword evidence="2" id="KW-1185">Reference proteome</keyword>
<sequence>MGTLSSVQIAVLLCFGFCLTNATTQTGNVLSKQLELYVLNHKLSSLKQHLLAECSGLVQKLTGLNYPPEFGRRRNTETALDMELKFTAAVYRELSAKYVQCKIAASAQQKSTTMSVSMSTRKTTVLKTTTSMSTTEKSSTVPSSTAMTTVKPTLMAFPGLPNPLGFWAMDSKNGLKDLSGNGNDGVTYNTSFAPGPDGKEGGAILFRGRDDSFGHIPKRNTSLFNRKGSVTLMFWLMPTHLRDWEMPLGFIDDPKSNKLGIVYWIHQNYMEIDDKNMTHSKMFKTVLGYWLRIVVQYHQASELYTVRAGGLSSTLTRVISTVQPGGGFFDTNYHLYLARSKIRFNSYDNFQGRMSCLQIYGDILSDDQLKTAFRLC</sequence>
<dbReference type="InterPro" id="IPR013320">
    <property type="entry name" value="ConA-like_dom_sf"/>
</dbReference>
<evidence type="ECO:0000313" key="3">
    <source>
        <dbReference type="RefSeq" id="XP_013411881.1"/>
    </source>
</evidence>
<proteinExistence type="predicted"/>
<name>A0A1S3JP15_LINAN</name>
<keyword evidence="1" id="KW-0732">Signal</keyword>
<dbReference type="PANTHER" id="PTHR47635:SF2">
    <property type="entry name" value="LAMG-LIKE JELLYROLL FOLD DOMAIN-CONTAINING PROTEIN"/>
    <property type="match status" value="1"/>
</dbReference>
<dbReference type="Proteomes" id="UP000085678">
    <property type="component" value="Unplaced"/>
</dbReference>
<organism evidence="2 3">
    <name type="scientific">Lingula anatina</name>
    <name type="common">Brachiopod</name>
    <name type="synonym">Lingula unguis</name>
    <dbReference type="NCBI Taxonomy" id="7574"/>
    <lineage>
        <taxon>Eukaryota</taxon>
        <taxon>Metazoa</taxon>
        <taxon>Spiralia</taxon>
        <taxon>Lophotrochozoa</taxon>
        <taxon>Brachiopoda</taxon>
        <taxon>Linguliformea</taxon>
        <taxon>Lingulata</taxon>
        <taxon>Lingulida</taxon>
        <taxon>Linguloidea</taxon>
        <taxon>Lingulidae</taxon>
        <taxon>Lingula</taxon>
    </lineage>
</organism>
<dbReference type="SUPFAM" id="SSF49899">
    <property type="entry name" value="Concanavalin A-like lectins/glucanases"/>
    <property type="match status" value="1"/>
</dbReference>
<evidence type="ECO:0000313" key="2">
    <source>
        <dbReference type="Proteomes" id="UP000085678"/>
    </source>
</evidence>
<dbReference type="OrthoDB" id="5984482at2759"/>
<feature type="chain" id="PRO_5010346250" evidence="1">
    <location>
        <begin position="23"/>
        <end position="376"/>
    </location>
</feature>